<dbReference type="SUPFAM" id="SSF103473">
    <property type="entry name" value="MFS general substrate transporter"/>
    <property type="match status" value="1"/>
</dbReference>
<feature type="transmembrane region" description="Helical" evidence="7">
    <location>
        <begin position="235"/>
        <end position="255"/>
    </location>
</feature>
<evidence type="ECO:0000256" key="6">
    <source>
        <dbReference type="SAM" id="MobiDB-lite"/>
    </source>
</evidence>
<dbReference type="Pfam" id="PF07690">
    <property type="entry name" value="MFS_1"/>
    <property type="match status" value="1"/>
</dbReference>
<evidence type="ECO:0000259" key="8">
    <source>
        <dbReference type="PROSITE" id="PS50850"/>
    </source>
</evidence>
<dbReference type="Gene3D" id="1.20.1250.20">
    <property type="entry name" value="MFS general substrate transporter like domains"/>
    <property type="match status" value="1"/>
</dbReference>
<evidence type="ECO:0000313" key="10">
    <source>
        <dbReference type="Proteomes" id="UP001586593"/>
    </source>
</evidence>
<dbReference type="InterPro" id="IPR036259">
    <property type="entry name" value="MFS_trans_sf"/>
</dbReference>
<comment type="caution">
    <text evidence="9">The sequence shown here is derived from an EMBL/GenBank/DDBJ whole genome shotgun (WGS) entry which is preliminary data.</text>
</comment>
<sequence>MEDTPTQSVNNSNPGKTEATPTLSEELQVESVGENKVEHGLRFFLAFFCVLFTTFLVNLDLTVTASALPSIAADLHATSNEAYWCSAGYILAQAVAQPVFGGFSEMFGRKTVLQLSLVLFLVASILCSRAQNINWLIGSRVVQGIGGGGMTTLGVMVVADLTSLHERPKYMSLLGVAHALGNLGILMGAGIVQNTTWRWMFYINIPVCTLLLVVLQFSLKLTLQFQNFREKFENLDLLGTTVLTGALTALLYGLLSGGVSRPWSSGSVIAPLVVGGVGILAFYGIELLVAAKSRRPLIPPDILKYHTSMVVMLSQFAAGYGVTALLYFLTIYFLGSARYSTVRTGVILLPTALMTPVFGIVCGVLIKATRQFRLIMLLGCAAATAGLGSFISLSPSSSTALQVGLQVILAFGIGFVYVSGNITLQATLPDHLHSPGLNLMTFFRTMGQCFGIAVSAAVFQSQFKEKVNDHLRNGTLDPSLVITSKDAESAIASILHSFPPTTLDVYALIYRDALRAVWYVAMALAAVATISSVFTQHGSLDRGLTTSQRLKQG</sequence>
<evidence type="ECO:0000256" key="7">
    <source>
        <dbReference type="SAM" id="Phobius"/>
    </source>
</evidence>
<feature type="transmembrane region" description="Helical" evidence="7">
    <location>
        <begin position="112"/>
        <end position="131"/>
    </location>
</feature>
<name>A0ABR3WDA8_9PEZI</name>
<evidence type="ECO:0000256" key="3">
    <source>
        <dbReference type="ARBA" id="ARBA00022692"/>
    </source>
</evidence>
<feature type="transmembrane region" description="Helical" evidence="7">
    <location>
        <begin position="267"/>
        <end position="289"/>
    </location>
</feature>
<dbReference type="EMBL" id="JAZHXJ010000500">
    <property type="protein sequence ID" value="KAL1859007.1"/>
    <property type="molecule type" value="Genomic_DNA"/>
</dbReference>
<feature type="transmembrane region" description="Helical" evidence="7">
    <location>
        <begin position="199"/>
        <end position="223"/>
    </location>
</feature>
<feature type="transmembrane region" description="Helical" evidence="7">
    <location>
        <begin position="516"/>
        <end position="534"/>
    </location>
</feature>
<evidence type="ECO:0000256" key="2">
    <source>
        <dbReference type="ARBA" id="ARBA00007520"/>
    </source>
</evidence>
<feature type="transmembrane region" description="Helical" evidence="7">
    <location>
        <begin position="436"/>
        <end position="459"/>
    </location>
</feature>
<organism evidence="9 10">
    <name type="scientific">Phialemonium thermophilum</name>
    <dbReference type="NCBI Taxonomy" id="223376"/>
    <lineage>
        <taxon>Eukaryota</taxon>
        <taxon>Fungi</taxon>
        <taxon>Dikarya</taxon>
        <taxon>Ascomycota</taxon>
        <taxon>Pezizomycotina</taxon>
        <taxon>Sordariomycetes</taxon>
        <taxon>Sordariomycetidae</taxon>
        <taxon>Cephalothecales</taxon>
        <taxon>Cephalothecaceae</taxon>
        <taxon>Phialemonium</taxon>
    </lineage>
</organism>
<keyword evidence="4 7" id="KW-1133">Transmembrane helix</keyword>
<feature type="transmembrane region" description="Helical" evidence="7">
    <location>
        <begin position="346"/>
        <end position="366"/>
    </location>
</feature>
<keyword evidence="5 7" id="KW-0472">Membrane</keyword>
<dbReference type="InterPro" id="IPR011701">
    <property type="entry name" value="MFS"/>
</dbReference>
<comment type="similarity">
    <text evidence="2">Belongs to the major facilitator superfamily. TCR/Tet family.</text>
</comment>
<feature type="transmembrane region" description="Helical" evidence="7">
    <location>
        <begin position="170"/>
        <end position="193"/>
    </location>
</feature>
<evidence type="ECO:0000313" key="9">
    <source>
        <dbReference type="EMBL" id="KAL1859007.1"/>
    </source>
</evidence>
<keyword evidence="10" id="KW-1185">Reference proteome</keyword>
<feature type="domain" description="Major facilitator superfamily (MFS) profile" evidence="8">
    <location>
        <begin position="46"/>
        <end position="540"/>
    </location>
</feature>
<feature type="transmembrane region" description="Helical" evidence="7">
    <location>
        <begin position="373"/>
        <end position="391"/>
    </location>
</feature>
<dbReference type="Gene3D" id="1.20.1720.10">
    <property type="entry name" value="Multidrug resistance protein D"/>
    <property type="match status" value="1"/>
</dbReference>
<evidence type="ECO:0000256" key="5">
    <source>
        <dbReference type="ARBA" id="ARBA00023136"/>
    </source>
</evidence>
<reference evidence="9 10" key="1">
    <citation type="journal article" date="2024" name="Commun. Biol.">
        <title>Comparative genomic analysis of thermophilic fungi reveals convergent evolutionary adaptations and gene losses.</title>
        <authorList>
            <person name="Steindorff A.S."/>
            <person name="Aguilar-Pontes M.V."/>
            <person name="Robinson A.J."/>
            <person name="Andreopoulos B."/>
            <person name="LaButti K."/>
            <person name="Kuo A."/>
            <person name="Mondo S."/>
            <person name="Riley R."/>
            <person name="Otillar R."/>
            <person name="Haridas S."/>
            <person name="Lipzen A."/>
            <person name="Grimwood J."/>
            <person name="Schmutz J."/>
            <person name="Clum A."/>
            <person name="Reid I.D."/>
            <person name="Moisan M.C."/>
            <person name="Butler G."/>
            <person name="Nguyen T.T.M."/>
            <person name="Dewar K."/>
            <person name="Conant G."/>
            <person name="Drula E."/>
            <person name="Henrissat B."/>
            <person name="Hansel C."/>
            <person name="Singer S."/>
            <person name="Hutchinson M.I."/>
            <person name="de Vries R.P."/>
            <person name="Natvig D.O."/>
            <person name="Powell A.J."/>
            <person name="Tsang A."/>
            <person name="Grigoriev I.V."/>
        </authorList>
    </citation>
    <scope>NUCLEOTIDE SEQUENCE [LARGE SCALE GENOMIC DNA]</scope>
    <source>
        <strain evidence="9 10">ATCC 24622</strain>
    </source>
</reference>
<keyword evidence="3 7" id="KW-0812">Transmembrane</keyword>
<dbReference type="Proteomes" id="UP001586593">
    <property type="component" value="Unassembled WGS sequence"/>
</dbReference>
<evidence type="ECO:0000256" key="4">
    <source>
        <dbReference type="ARBA" id="ARBA00022989"/>
    </source>
</evidence>
<dbReference type="PROSITE" id="PS50850">
    <property type="entry name" value="MFS"/>
    <property type="match status" value="1"/>
</dbReference>
<dbReference type="InterPro" id="IPR020846">
    <property type="entry name" value="MFS_dom"/>
</dbReference>
<feature type="region of interest" description="Disordered" evidence="6">
    <location>
        <begin position="1"/>
        <end position="24"/>
    </location>
</feature>
<comment type="subcellular location">
    <subcellularLocation>
        <location evidence="1">Membrane</location>
        <topology evidence="1">Multi-pass membrane protein</topology>
    </subcellularLocation>
</comment>
<proteinExistence type="inferred from homology"/>
<feature type="transmembrane region" description="Helical" evidence="7">
    <location>
        <begin position="137"/>
        <end position="158"/>
    </location>
</feature>
<feature type="transmembrane region" description="Helical" evidence="7">
    <location>
        <begin position="43"/>
        <end position="61"/>
    </location>
</feature>
<accession>A0ABR3WDA8</accession>
<protein>
    <recommendedName>
        <fullName evidence="8">Major facilitator superfamily (MFS) profile domain-containing protein</fullName>
    </recommendedName>
</protein>
<dbReference type="PANTHER" id="PTHR23501:SF102">
    <property type="entry name" value="DRUG TRANSPORTER, PUTATIVE (AFU_ORTHOLOGUE AFUA_3G08530)-RELATED"/>
    <property type="match status" value="1"/>
</dbReference>
<evidence type="ECO:0000256" key="1">
    <source>
        <dbReference type="ARBA" id="ARBA00004141"/>
    </source>
</evidence>
<feature type="transmembrane region" description="Helical" evidence="7">
    <location>
        <begin position="310"/>
        <end position="334"/>
    </location>
</feature>
<dbReference type="PANTHER" id="PTHR23501">
    <property type="entry name" value="MAJOR FACILITATOR SUPERFAMILY"/>
    <property type="match status" value="1"/>
</dbReference>
<feature type="transmembrane region" description="Helical" evidence="7">
    <location>
        <begin position="403"/>
        <end position="424"/>
    </location>
</feature>
<gene>
    <name evidence="9" type="ORF">VTK73DRAFT_7711</name>
</gene>